<protein>
    <submittedName>
        <fullName evidence="1">Vanillic acid non-oxidative decarboxylation protein</fullName>
    </submittedName>
</protein>
<dbReference type="InterPro" id="IPR047707">
    <property type="entry name" value="VdcD-like"/>
</dbReference>
<accession>A0ABT0WFG8</accession>
<reference evidence="1 2" key="1">
    <citation type="submission" date="2022-06" db="EMBL/GenBank/DDBJ databases">
        <authorList>
            <person name="Jeon C.O."/>
        </authorList>
    </citation>
    <scope>NUCLEOTIDE SEQUENCE [LARGE SCALE GENOMIC DNA]</scope>
    <source>
        <strain evidence="1 2">KCTC 13943</strain>
    </source>
</reference>
<gene>
    <name evidence="1" type="ORF">NDK43_24935</name>
</gene>
<keyword evidence="2" id="KW-1185">Reference proteome</keyword>
<organism evidence="1 2">
    <name type="scientific">Neobacillus pocheonensis</name>
    <dbReference type="NCBI Taxonomy" id="363869"/>
    <lineage>
        <taxon>Bacteria</taxon>
        <taxon>Bacillati</taxon>
        <taxon>Bacillota</taxon>
        <taxon>Bacilli</taxon>
        <taxon>Bacillales</taxon>
        <taxon>Bacillaceae</taxon>
        <taxon>Neobacillus</taxon>
    </lineage>
</organism>
<name>A0ABT0WFG8_9BACI</name>
<dbReference type="Pfam" id="PF26358">
    <property type="entry name" value="EcdD_BsdD_detox"/>
    <property type="match status" value="1"/>
</dbReference>
<dbReference type="EMBL" id="JAMQCR010000002">
    <property type="protein sequence ID" value="MCM2534988.1"/>
    <property type="molecule type" value="Genomic_DNA"/>
</dbReference>
<sequence length="75" mass="8671">MMICPRCDSQKVSLLTKSPVGDVWEVYLCGTCHFSWRNTEGENITDPKKYDKRFKLNPANFEKLDQIPPIPALKK</sequence>
<dbReference type="NCBIfam" id="NF041205">
    <property type="entry name" value="VdcD"/>
    <property type="match status" value="1"/>
</dbReference>
<dbReference type="Proteomes" id="UP001523262">
    <property type="component" value="Unassembled WGS sequence"/>
</dbReference>
<evidence type="ECO:0000313" key="1">
    <source>
        <dbReference type="EMBL" id="MCM2534988.1"/>
    </source>
</evidence>
<proteinExistence type="predicted"/>
<comment type="caution">
    <text evidence="1">The sequence shown here is derived from an EMBL/GenBank/DDBJ whole genome shotgun (WGS) entry which is preliminary data.</text>
</comment>
<evidence type="ECO:0000313" key="2">
    <source>
        <dbReference type="Proteomes" id="UP001523262"/>
    </source>
</evidence>